<evidence type="ECO:0000313" key="4">
    <source>
        <dbReference type="Proteomes" id="UP001152797"/>
    </source>
</evidence>
<dbReference type="InterPro" id="IPR043502">
    <property type="entry name" value="DNA/RNA_pol_sf"/>
</dbReference>
<dbReference type="AlphaFoldDB" id="A0A9P1DG28"/>
<dbReference type="OrthoDB" id="115435at2759"/>
<reference evidence="2" key="1">
    <citation type="submission" date="2022-10" db="EMBL/GenBank/DDBJ databases">
        <authorList>
            <person name="Chen Y."/>
            <person name="Dougan E. K."/>
            <person name="Chan C."/>
            <person name="Rhodes N."/>
            <person name="Thang M."/>
        </authorList>
    </citation>
    <scope>NUCLEOTIDE SEQUENCE</scope>
</reference>
<keyword evidence="4" id="KW-1185">Reference proteome</keyword>
<dbReference type="EMBL" id="CAMXCT020004446">
    <property type="protein sequence ID" value="CAL1162487.1"/>
    <property type="molecule type" value="Genomic_DNA"/>
</dbReference>
<gene>
    <name evidence="2" type="ORF">C1SCF055_LOCUS34486</name>
</gene>
<protein>
    <submittedName>
        <fullName evidence="3">Ankyrin-1</fullName>
    </submittedName>
</protein>
<proteinExistence type="predicted"/>
<evidence type="ECO:0000256" key="1">
    <source>
        <dbReference type="SAM" id="MobiDB-lite"/>
    </source>
</evidence>
<reference evidence="3 4" key="2">
    <citation type="submission" date="2024-05" db="EMBL/GenBank/DDBJ databases">
        <authorList>
            <person name="Chen Y."/>
            <person name="Shah S."/>
            <person name="Dougan E. K."/>
            <person name="Thang M."/>
            <person name="Chan C."/>
        </authorList>
    </citation>
    <scope>NUCLEOTIDE SEQUENCE [LARGE SCALE GENOMIC DNA]</scope>
</reference>
<evidence type="ECO:0000313" key="3">
    <source>
        <dbReference type="EMBL" id="CAL4796424.1"/>
    </source>
</evidence>
<feature type="region of interest" description="Disordered" evidence="1">
    <location>
        <begin position="1099"/>
        <end position="1121"/>
    </location>
</feature>
<evidence type="ECO:0000313" key="2">
    <source>
        <dbReference type="EMBL" id="CAI4009112.1"/>
    </source>
</evidence>
<dbReference type="SUPFAM" id="SSF56672">
    <property type="entry name" value="DNA/RNA polymerases"/>
    <property type="match status" value="1"/>
</dbReference>
<dbReference type="EMBL" id="CAMXCT030004446">
    <property type="protein sequence ID" value="CAL4796424.1"/>
    <property type="molecule type" value="Genomic_DNA"/>
</dbReference>
<comment type="caution">
    <text evidence="2">The sequence shown here is derived from an EMBL/GenBank/DDBJ whole genome shotgun (WGS) entry which is preliminary data.</text>
</comment>
<sequence>MLVIREAHRINPNAPEYSAADIYMGWRFRKSGQGYDAALAAHVAEELKAEASIAKEARKAREEQNLKRRQGPNKKDEGGGEIFFLCRLVRLENEVNEVIGVLNEIYAAPSDRAFSQVPTFSQRESQHQIFKQLSRLNRHSMSFMEREAAMEELLHSSPAYGGMEHSTVRVFNRALVSIPKSSSEPIPLAGLLDQIGRDTIEDASNCMLVTDDEWGHVIEKDQTFTPYMDETLRTSPQEYQNCVKDMFEAGMLSFTSKPQGLVTPFFVAKKDGRQHLILDCRGVNRRFRDPPAMSLAAGYSWGQLRLPSHSKLFVAQSDIKDYFYSLAMPMDLQPLFSMPGIPVELLRSWGVPDHLYGGASLGGEIFPCLRVVPMGWSWAMWIAQRVHTEQCLLASGLGPDRLIHDKSPAPDLAGGQPVLIPYADNLNVAGIDKAEVQKIKDRVVAHLRNIGFKVHEELDACSSATSLGYHIDGETGVIQPVPHKLAKVQFAFAWLSRRPLVTGKVVQKLIGHAVHFMMVKRELLSLLRNLYDFALRCEHTPARLWRSACREARWVSVLLSLCSTNLRAPWCTSVTASDASLSGIAVCKRDFSNQDVFMMGSQRESWRFKGGDPKPPPRAQTVEKGDVFNDVSTVLPSKLPTRAVFDVNQDSKEIPQSFLHEDDWQLCFAAKMEIREHITLLEELRHCFWPVVVLCARAGYLVNGMSRTKGLEDGRLRGEKRKSTAKESKSSKRGSSIQEMPGPPNSEVTKLLSFQQIKLSQVNSKASTQQLRAALRGKNRGERLVNRQAVFSELASQPRFPGQTLLEQRAVSGSVARDYILRYQEFQGFCHTNGMSLQSEIKLDEACCTFLNHMFMEGRDISEGSKVFASVLDAHPNFGGKQSLARSRRALQGWSKLDPGNTRPPLAWALIAKIGMMMLGHGKILEALAITLMFVCYLRPGEALLLLEEDLAKPGGGLQHFALNLHPADRQEESKVGLQDETIMIDSPVVPKLPPKVGVPTAEERMGPLPSGVGAASELCSSLSAETFRPLARSIDELSCPERGQEARERWQADSSLRRYEAHAGVAQEFQRLPAQTQAACSAAEARFPKELQRTVQPSQAAWSWSSSGGSNESDSDAKGDSMAVTAGVSTLLVATYQLGSA</sequence>
<feature type="region of interest" description="Disordered" evidence="1">
    <location>
        <begin position="711"/>
        <end position="745"/>
    </location>
</feature>
<dbReference type="EMBL" id="CAMXCT010004446">
    <property type="protein sequence ID" value="CAI4009112.1"/>
    <property type="molecule type" value="Genomic_DNA"/>
</dbReference>
<dbReference type="Proteomes" id="UP001152797">
    <property type="component" value="Unassembled WGS sequence"/>
</dbReference>
<organism evidence="2">
    <name type="scientific">Cladocopium goreaui</name>
    <dbReference type="NCBI Taxonomy" id="2562237"/>
    <lineage>
        <taxon>Eukaryota</taxon>
        <taxon>Sar</taxon>
        <taxon>Alveolata</taxon>
        <taxon>Dinophyceae</taxon>
        <taxon>Suessiales</taxon>
        <taxon>Symbiodiniaceae</taxon>
        <taxon>Cladocopium</taxon>
    </lineage>
</organism>
<name>A0A9P1DG28_9DINO</name>
<feature type="compositionally biased region" description="Low complexity" evidence="1">
    <location>
        <begin position="1099"/>
        <end position="1113"/>
    </location>
</feature>
<accession>A0A9P1DG28</accession>
<feature type="compositionally biased region" description="Basic and acidic residues" evidence="1">
    <location>
        <begin position="711"/>
        <end position="730"/>
    </location>
</feature>